<feature type="active site" evidence="6">
    <location>
        <position position="94"/>
    </location>
</feature>
<keyword evidence="3" id="KW-0064">Aspartyl protease</keyword>
<dbReference type="GO" id="GO:0004190">
    <property type="term" value="F:aspartic-type endopeptidase activity"/>
    <property type="evidence" value="ECO:0007669"/>
    <property type="project" value="UniProtKB-KW"/>
</dbReference>
<gene>
    <name evidence="9" type="ORF">SETIT_8G035000v2</name>
</gene>
<dbReference type="GO" id="GO:0006508">
    <property type="term" value="P:proteolysis"/>
    <property type="evidence" value="ECO:0007669"/>
    <property type="project" value="UniProtKB-KW"/>
</dbReference>
<keyword evidence="5" id="KW-0325">Glycoprotein</keyword>
<dbReference type="SUPFAM" id="SSF50630">
    <property type="entry name" value="Acid proteases"/>
    <property type="match status" value="1"/>
</dbReference>
<dbReference type="InterPro" id="IPR034161">
    <property type="entry name" value="Pepsin-like_plant"/>
</dbReference>
<proteinExistence type="inferred from homology"/>
<dbReference type="InterPro" id="IPR032861">
    <property type="entry name" value="TAXi_N"/>
</dbReference>
<accession>A0A368S3U2</accession>
<dbReference type="PANTHER" id="PTHR13683">
    <property type="entry name" value="ASPARTYL PROTEASES"/>
    <property type="match status" value="1"/>
</dbReference>
<dbReference type="CDD" id="cd05476">
    <property type="entry name" value="pepsin_A_like_plant"/>
    <property type="match status" value="1"/>
</dbReference>
<keyword evidence="4" id="KW-0378">Hydrolase</keyword>
<feature type="signal peptide" evidence="7">
    <location>
        <begin position="1"/>
        <end position="21"/>
    </location>
</feature>
<dbReference type="PRINTS" id="PR00792">
    <property type="entry name" value="PEPSIN"/>
</dbReference>
<dbReference type="InterPro" id="IPR021109">
    <property type="entry name" value="Peptidase_aspartic_dom_sf"/>
</dbReference>
<dbReference type="PANTHER" id="PTHR13683:SF835">
    <property type="entry name" value="PEPTIDASE A1 DOMAIN-CONTAINING PROTEIN"/>
    <property type="match status" value="1"/>
</dbReference>
<reference evidence="9" key="1">
    <citation type="journal article" date="2012" name="Nat. Biotechnol.">
        <title>Reference genome sequence of the model plant Setaria.</title>
        <authorList>
            <person name="Bennetzen J.L."/>
            <person name="Schmutz J."/>
            <person name="Wang H."/>
            <person name="Percifield R."/>
            <person name="Hawkins J."/>
            <person name="Pontaroli A.C."/>
            <person name="Estep M."/>
            <person name="Feng L."/>
            <person name="Vaughn J.N."/>
            <person name="Grimwood J."/>
            <person name="Jenkins J."/>
            <person name="Barry K."/>
            <person name="Lindquist E."/>
            <person name="Hellsten U."/>
            <person name="Deshpande S."/>
            <person name="Wang X."/>
            <person name="Wu X."/>
            <person name="Mitros T."/>
            <person name="Triplett J."/>
            <person name="Yang X."/>
            <person name="Ye C.Y."/>
            <person name="Mauro-Herrera M."/>
            <person name="Wang L."/>
            <person name="Li P."/>
            <person name="Sharma M."/>
            <person name="Sharma R."/>
            <person name="Ronald P.C."/>
            <person name="Panaud O."/>
            <person name="Kellogg E.A."/>
            <person name="Brutnell T.P."/>
            <person name="Doust A.N."/>
            <person name="Tuskan G.A."/>
            <person name="Rokhsar D."/>
            <person name="Devos K.M."/>
        </authorList>
    </citation>
    <scope>NUCLEOTIDE SEQUENCE [LARGE SCALE GENOMIC DNA]</scope>
    <source>
        <strain evidence="9">Yugu1</strain>
    </source>
</reference>
<dbReference type="FunFam" id="2.40.70.10:FF:000077">
    <property type="entry name" value="Aspartic proteinase nepenthesin-2"/>
    <property type="match status" value="1"/>
</dbReference>
<feature type="active site" evidence="6">
    <location>
        <position position="300"/>
    </location>
</feature>
<evidence type="ECO:0000256" key="6">
    <source>
        <dbReference type="PIRSR" id="PIRSR601461-1"/>
    </source>
</evidence>
<organism evidence="9">
    <name type="scientific">Setaria italica</name>
    <name type="common">Foxtail millet</name>
    <name type="synonym">Panicum italicum</name>
    <dbReference type="NCBI Taxonomy" id="4555"/>
    <lineage>
        <taxon>Eukaryota</taxon>
        <taxon>Viridiplantae</taxon>
        <taxon>Streptophyta</taxon>
        <taxon>Embryophyta</taxon>
        <taxon>Tracheophyta</taxon>
        <taxon>Spermatophyta</taxon>
        <taxon>Magnoliopsida</taxon>
        <taxon>Liliopsida</taxon>
        <taxon>Poales</taxon>
        <taxon>Poaceae</taxon>
        <taxon>PACMAD clade</taxon>
        <taxon>Panicoideae</taxon>
        <taxon>Panicodae</taxon>
        <taxon>Paniceae</taxon>
        <taxon>Cenchrinae</taxon>
        <taxon>Setaria</taxon>
    </lineage>
</organism>
<feature type="domain" description="Peptidase A1" evidence="8">
    <location>
        <begin position="76"/>
        <end position="419"/>
    </location>
</feature>
<evidence type="ECO:0000256" key="5">
    <source>
        <dbReference type="ARBA" id="ARBA00023180"/>
    </source>
</evidence>
<evidence type="ECO:0000313" key="9">
    <source>
        <dbReference type="EMBL" id="RCV37089.1"/>
    </source>
</evidence>
<dbReference type="Pfam" id="PF14543">
    <property type="entry name" value="TAXi_N"/>
    <property type="match status" value="1"/>
</dbReference>
<evidence type="ECO:0000256" key="1">
    <source>
        <dbReference type="ARBA" id="ARBA00007447"/>
    </source>
</evidence>
<feature type="chain" id="PRO_5016810315" description="Peptidase A1 domain-containing protein" evidence="7">
    <location>
        <begin position="22"/>
        <end position="423"/>
    </location>
</feature>
<evidence type="ECO:0000259" key="8">
    <source>
        <dbReference type="PROSITE" id="PS51767"/>
    </source>
</evidence>
<dbReference type="AlphaFoldDB" id="A0A368S3U2"/>
<dbReference type="Gene3D" id="2.40.70.10">
    <property type="entry name" value="Acid Proteases"/>
    <property type="match status" value="2"/>
</dbReference>
<dbReference type="EMBL" id="CM003535">
    <property type="protein sequence ID" value="RCV37089.1"/>
    <property type="molecule type" value="Genomic_DNA"/>
</dbReference>
<keyword evidence="7" id="KW-0732">Signal</keyword>
<dbReference type="Pfam" id="PF14541">
    <property type="entry name" value="TAXi_C"/>
    <property type="match status" value="1"/>
</dbReference>
<dbReference type="InterPro" id="IPR032799">
    <property type="entry name" value="TAXi_C"/>
</dbReference>
<evidence type="ECO:0000256" key="2">
    <source>
        <dbReference type="ARBA" id="ARBA00022670"/>
    </source>
</evidence>
<dbReference type="OrthoDB" id="632849at2759"/>
<dbReference type="InterPro" id="IPR001461">
    <property type="entry name" value="Aspartic_peptidase_A1"/>
</dbReference>
<evidence type="ECO:0000256" key="3">
    <source>
        <dbReference type="ARBA" id="ARBA00022750"/>
    </source>
</evidence>
<evidence type="ECO:0000256" key="7">
    <source>
        <dbReference type="SAM" id="SignalP"/>
    </source>
</evidence>
<comment type="similarity">
    <text evidence="1">Belongs to the peptidase A1 family.</text>
</comment>
<evidence type="ECO:0000256" key="4">
    <source>
        <dbReference type="ARBA" id="ARBA00022801"/>
    </source>
</evidence>
<dbReference type="InterPro" id="IPR033121">
    <property type="entry name" value="PEPTIDASE_A1"/>
</dbReference>
<name>A0A368S3U2_SETIT</name>
<reference evidence="9" key="2">
    <citation type="submission" date="2015-07" db="EMBL/GenBank/DDBJ databases">
        <authorList>
            <person name="Noorani M."/>
        </authorList>
    </citation>
    <scope>NUCLEOTIDE SEQUENCE</scope>
    <source>
        <strain evidence="9">Yugu1</strain>
    </source>
</reference>
<sequence length="423" mass="46863">MEVFLAVMVILLSSTVRSASSTSSSGSTYGTNLNSDGAFQFPMFHINHPLLPSWTQSANMQDTTIIRGDNLQENVFFVAISLGTPAVLNLVTIDTGSSLSWVQCRHCDTRCYWQTGKAGPTFNPLKSSTYRNVNCSTEVCHAMHKISGLFSGCVDGKDACLYRIRYALGEYSVGYLVKDKLTLPNNYTIDDFIFGCGAGNLYSGSNTGIIGFGNESYSFFNQVARQTNYRAFSYCLPSDHENEGFLSIGPYVRDEKLKLTRLFSYGHLPFYAIQQLGMMVNGIRLEVDPRIYSTAMTIVDTGTTDTYILSPLFHALDKEVTTAMLAKGYARGSLKDKICFVTSGEPIDWNDLPTIEMEFGMSTLLLRMGNVFYVNSDNDICLTFRPDDAGVKGAQVLGNRAMRSFRVVYDIQDRIFGFEAGAC</sequence>
<dbReference type="PROSITE" id="PS51767">
    <property type="entry name" value="PEPTIDASE_A1"/>
    <property type="match status" value="1"/>
</dbReference>
<protein>
    <recommendedName>
        <fullName evidence="8">Peptidase A1 domain-containing protein</fullName>
    </recommendedName>
</protein>
<keyword evidence="2" id="KW-0645">Protease</keyword>